<keyword evidence="3" id="KW-1185">Reference proteome</keyword>
<dbReference type="Proteomes" id="UP001595912">
    <property type="component" value="Unassembled WGS sequence"/>
</dbReference>
<name>A0ABV9WEW3_9ACTN</name>
<feature type="domain" description="Trypsin-co-occurring" evidence="1">
    <location>
        <begin position="14"/>
        <end position="102"/>
    </location>
</feature>
<comment type="caution">
    <text evidence="2">The sequence shown here is derived from an EMBL/GenBank/DDBJ whole genome shotgun (WGS) entry which is preliminary data.</text>
</comment>
<organism evidence="2 3">
    <name type="scientific">Dactylosporangium cerinum</name>
    <dbReference type="NCBI Taxonomy" id="1434730"/>
    <lineage>
        <taxon>Bacteria</taxon>
        <taxon>Bacillati</taxon>
        <taxon>Actinomycetota</taxon>
        <taxon>Actinomycetes</taxon>
        <taxon>Micromonosporales</taxon>
        <taxon>Micromonosporaceae</taxon>
        <taxon>Dactylosporangium</taxon>
    </lineage>
</organism>
<sequence>MASVIGPRRVVRYELEDGSQALFEIQPVPGFEDAAGPDRAVGMVRDATRQALRAATEVLQQVRAHGPQEVEVKFGLKVSGKADWLVASAASEGSFEVTLKWTHAATSGADTDQPDEVPGT</sequence>
<dbReference type="InterPro" id="IPR045794">
    <property type="entry name" value="Trypco1"/>
</dbReference>
<dbReference type="NCBIfam" id="NF041216">
    <property type="entry name" value="CU044_2847_fam"/>
    <property type="match status" value="1"/>
</dbReference>
<dbReference type="EMBL" id="JBHSIU010000121">
    <property type="protein sequence ID" value="MFC5007275.1"/>
    <property type="molecule type" value="Genomic_DNA"/>
</dbReference>
<gene>
    <name evidence="2" type="ORF">ACFPIJ_56890</name>
</gene>
<dbReference type="Pfam" id="PF19493">
    <property type="entry name" value="Trypco1"/>
    <property type="match status" value="1"/>
</dbReference>
<accession>A0ABV9WEW3</accession>
<dbReference type="RefSeq" id="WP_380127921.1">
    <property type="nucleotide sequence ID" value="NZ_JBHSIU010000121.1"/>
</dbReference>
<proteinExistence type="predicted"/>
<evidence type="ECO:0000313" key="2">
    <source>
        <dbReference type="EMBL" id="MFC5007275.1"/>
    </source>
</evidence>
<reference evidence="3" key="1">
    <citation type="journal article" date="2019" name="Int. J. Syst. Evol. Microbiol.">
        <title>The Global Catalogue of Microorganisms (GCM) 10K type strain sequencing project: providing services to taxonomists for standard genome sequencing and annotation.</title>
        <authorList>
            <consortium name="The Broad Institute Genomics Platform"/>
            <consortium name="The Broad Institute Genome Sequencing Center for Infectious Disease"/>
            <person name="Wu L."/>
            <person name="Ma J."/>
        </authorList>
    </citation>
    <scope>NUCLEOTIDE SEQUENCE [LARGE SCALE GENOMIC DNA]</scope>
    <source>
        <strain evidence="3">CGMCC 4.7152</strain>
    </source>
</reference>
<evidence type="ECO:0000259" key="1">
    <source>
        <dbReference type="Pfam" id="PF19493"/>
    </source>
</evidence>
<protein>
    <submittedName>
        <fullName evidence="2">CU044_2847 family protein</fullName>
    </submittedName>
</protein>
<evidence type="ECO:0000313" key="3">
    <source>
        <dbReference type="Proteomes" id="UP001595912"/>
    </source>
</evidence>